<dbReference type="CDD" id="cd07725">
    <property type="entry name" value="TTHA1429-like_MBL-fold"/>
    <property type="match status" value="1"/>
</dbReference>
<protein>
    <recommendedName>
        <fullName evidence="1">Metallo-beta-lactamase domain-containing protein</fullName>
    </recommendedName>
</protein>
<evidence type="ECO:0000259" key="1">
    <source>
        <dbReference type="SMART" id="SM00849"/>
    </source>
</evidence>
<dbReference type="PANTHER" id="PTHR23131:SF4">
    <property type="entry name" value="METALLO-BETA-LACTAMASE SUPERFAMILY POTEIN"/>
    <property type="match status" value="1"/>
</dbReference>
<dbReference type="InterPro" id="IPR050662">
    <property type="entry name" value="Sec-metab_biosynth-thioest"/>
</dbReference>
<feature type="domain" description="Metallo-beta-lactamase" evidence="1">
    <location>
        <begin position="45"/>
        <end position="258"/>
    </location>
</feature>
<dbReference type="AlphaFoldDB" id="A0A0W8FSK3"/>
<accession>A0A0W8FSK3</accession>
<comment type="caution">
    <text evidence="2">The sequence shown here is derived from an EMBL/GenBank/DDBJ whole genome shotgun (WGS) entry which is preliminary data.</text>
</comment>
<dbReference type="InterPro" id="IPR036866">
    <property type="entry name" value="RibonucZ/Hydroxyglut_hydro"/>
</dbReference>
<organism evidence="2">
    <name type="scientific">hydrocarbon metagenome</name>
    <dbReference type="NCBI Taxonomy" id="938273"/>
    <lineage>
        <taxon>unclassified sequences</taxon>
        <taxon>metagenomes</taxon>
        <taxon>ecological metagenomes</taxon>
    </lineage>
</organism>
<dbReference type="SUPFAM" id="SSF56281">
    <property type="entry name" value="Metallo-hydrolase/oxidoreductase"/>
    <property type="match status" value="1"/>
</dbReference>
<dbReference type="EMBL" id="LNQE01000888">
    <property type="protein sequence ID" value="KUG23753.1"/>
    <property type="molecule type" value="Genomic_DNA"/>
</dbReference>
<gene>
    <name evidence="2" type="ORF">ASZ90_006439</name>
</gene>
<reference evidence="2" key="1">
    <citation type="journal article" date="2015" name="Proc. Natl. Acad. Sci. U.S.A.">
        <title>Networks of energetic and metabolic interactions define dynamics in microbial communities.</title>
        <authorList>
            <person name="Embree M."/>
            <person name="Liu J.K."/>
            <person name="Al-Bassam M.M."/>
            <person name="Zengler K."/>
        </authorList>
    </citation>
    <scope>NUCLEOTIDE SEQUENCE</scope>
</reference>
<dbReference type="Gene3D" id="3.60.15.10">
    <property type="entry name" value="Ribonuclease Z/Hydroxyacylglutathione hydrolase-like"/>
    <property type="match status" value="1"/>
</dbReference>
<evidence type="ECO:0000313" key="2">
    <source>
        <dbReference type="EMBL" id="KUG23753.1"/>
    </source>
</evidence>
<dbReference type="InterPro" id="IPR001279">
    <property type="entry name" value="Metallo-B-lactamas"/>
</dbReference>
<proteinExistence type="predicted"/>
<sequence>MRTPQRCRDAAQRSIWVFYKVDNMISEIEKDFYRISLRMPYRLRHVNAYLFAHDKELALFDTGLNMAGSYEILKKDLTDAGLNINNIKHVFLTHAHTDHCSMAGHLQKNSGAKIYLSKAAAEEYGHFRQPEAAIKQLRKYYLQQGMSSHQIDLIIEEYKYIRDIIIAFNTDYYLKDNEVFEFGNWKFDVIFTPGHAAGHVCFFFREKGFLLAGDHILPFIAPILSPDIFNDNFRPLTAYLNSLNAIGNLPISTVYPGHGNPFVDLNERIAEIQKHHQKRKNIVLNHVDSQPRTTYDISHKMINSTLSDFDKFLILNETLIYLKELKAEGVISEDIVDNVLIHTRD</sequence>
<name>A0A0W8FSK3_9ZZZZ</name>
<dbReference type="Pfam" id="PF00753">
    <property type="entry name" value="Lactamase_B"/>
    <property type="match status" value="1"/>
</dbReference>
<dbReference type="PANTHER" id="PTHR23131">
    <property type="entry name" value="ENDORIBONUCLEASE LACTB2"/>
    <property type="match status" value="1"/>
</dbReference>
<dbReference type="SMART" id="SM00849">
    <property type="entry name" value="Lactamase_B"/>
    <property type="match status" value="1"/>
</dbReference>